<gene>
    <name evidence="1" type="ORF">B2M20_18320</name>
</gene>
<evidence type="ECO:0000313" key="2">
    <source>
        <dbReference type="Proteomes" id="UP000189940"/>
    </source>
</evidence>
<dbReference type="STRING" id="29421.B2M20_18320"/>
<dbReference type="Gene3D" id="3.10.580.10">
    <property type="entry name" value="CBS-domain"/>
    <property type="match status" value="1"/>
</dbReference>
<dbReference type="EMBL" id="MWPQ01000071">
    <property type="protein sequence ID" value="OPH81327.1"/>
    <property type="molecule type" value="Genomic_DNA"/>
</dbReference>
<dbReference type="InterPro" id="IPR046342">
    <property type="entry name" value="CBS_dom_sf"/>
</dbReference>
<dbReference type="Proteomes" id="UP000189940">
    <property type="component" value="Unassembled WGS sequence"/>
</dbReference>
<protein>
    <submittedName>
        <fullName evidence="1">Uncharacterized protein</fullName>
    </submittedName>
</protein>
<reference evidence="1 2" key="1">
    <citation type="submission" date="2017-02" db="EMBL/GenBank/DDBJ databases">
        <title>Genome sequence of the nitrite-oxidizing bacterium Nitrobacter vulgaris strain Ab1.</title>
        <authorList>
            <person name="Mellbye B.L."/>
            <person name="Davis E.W."/>
            <person name="Spieck E."/>
            <person name="Chang J.H."/>
            <person name="Bottomley P.J."/>
            <person name="Sayavedra-Soto L.A."/>
        </authorList>
    </citation>
    <scope>NUCLEOTIDE SEQUENCE [LARGE SCALE GENOMIC DNA]</scope>
    <source>
        <strain evidence="1 2">Ab1</strain>
    </source>
</reference>
<evidence type="ECO:0000313" key="1">
    <source>
        <dbReference type="EMBL" id="OPH81327.1"/>
    </source>
</evidence>
<proteinExistence type="predicted"/>
<comment type="caution">
    <text evidence="1">The sequence shown here is derived from an EMBL/GenBank/DDBJ whole genome shotgun (WGS) entry which is preliminary data.</text>
</comment>
<organism evidence="1 2">
    <name type="scientific">Nitrobacter vulgaris</name>
    <dbReference type="NCBI Taxonomy" id="29421"/>
    <lineage>
        <taxon>Bacteria</taxon>
        <taxon>Pseudomonadati</taxon>
        <taxon>Pseudomonadota</taxon>
        <taxon>Alphaproteobacteria</taxon>
        <taxon>Hyphomicrobiales</taxon>
        <taxon>Nitrobacteraceae</taxon>
        <taxon>Nitrobacter</taxon>
    </lineage>
</organism>
<sequence>MAIRRSSHDPVACAPASGWEKGVLIHRESEGVRADARVDVVVRMIETHRVKRLQVMRESCMVGIISAKT</sequence>
<accession>A0A1V4HTN7</accession>
<dbReference type="AlphaFoldDB" id="A0A1V4HTN7"/>
<name>A0A1V4HTN7_NITVU</name>
<keyword evidence="2" id="KW-1185">Reference proteome</keyword>